<sequence length="633" mass="68540">MLAAMRKTASSTFAKIFIFGVLIISFGAWGIADYVTGGSTLGTTAAYVGKDEISAQQLSRAYNESLRQANLGQIEPETAQALGLANRALDGLVAQSLVDQEANNLGLAAPDSAVVRAIQSNPNFRGSTGQFDRAVYQGFLQFSGLTERAYVAAVRQEIARRQLLESMVSGAGAPKSLSERLYAWRNETRSATYLTVSIDETVDVGEPSDSEISAYFDENKEEFRRPELRAVSYIHLDPQALQAEIEVGEQEIEDAYQARIAEFTVPERRTLRQMLLPDEETAKAALKRIRDGEDFADVAAEVAGAGSDVVELGTMTRGQLPDPALQDAAFSLEKGETSEATEGVFGWFLVQATDILDGSQQSLDEVRDTIRADLAASKAIEVVYTLSTDLDDQLGGGATLEEAAALLNLKVQKLDAVSQSGRDADGKPLDLPESAQFLATLYETDAGMDSLLVETSNNGYFVLRTDGITESQIPPLDEIRPAVVDAWATEQRFERAKPQAEAAKAKLEEGRTVEAVAEEQGYNWSTTGLLTREGAGSAPLPSVIRSQLFEGKIGDVFLGRTFDGYTIAVLDVVNEVNMTDSGTAEQVSALERELSRGIGNDLLAQFRDALEDEYDVTIKQDVVDQVYFPGGVN</sequence>
<evidence type="ECO:0000256" key="8">
    <source>
        <dbReference type="ARBA" id="ARBA00023186"/>
    </source>
</evidence>
<comment type="subcellular location">
    <subcellularLocation>
        <location evidence="1">Cell inner membrane</location>
        <topology evidence="1">Single-pass type II membrane protein</topology>
        <orientation evidence="1">Periplasmic side</orientation>
    </subcellularLocation>
</comment>
<evidence type="ECO:0000256" key="2">
    <source>
        <dbReference type="ARBA" id="ARBA00018370"/>
    </source>
</evidence>
<keyword evidence="14" id="KW-0413">Isomerase</keyword>
<organism evidence="17 18">
    <name type="scientific">Hwanghaeella grinnelliae</name>
    <dbReference type="NCBI Taxonomy" id="2500179"/>
    <lineage>
        <taxon>Bacteria</taxon>
        <taxon>Pseudomonadati</taxon>
        <taxon>Pseudomonadota</taxon>
        <taxon>Alphaproteobacteria</taxon>
        <taxon>Rhodospirillales</taxon>
        <taxon>Rhodospirillaceae</taxon>
        <taxon>Hwanghaeella</taxon>
    </lineage>
</organism>
<keyword evidence="18" id="KW-1185">Reference proteome</keyword>
<dbReference type="InterPro" id="IPR052029">
    <property type="entry name" value="PpiD_chaperone"/>
</dbReference>
<keyword evidence="6 15" id="KW-1133">Transmembrane helix</keyword>
<evidence type="ECO:0000313" key="17">
    <source>
        <dbReference type="EMBL" id="RVU39343.1"/>
    </source>
</evidence>
<evidence type="ECO:0000259" key="16">
    <source>
        <dbReference type="PROSITE" id="PS50198"/>
    </source>
</evidence>
<dbReference type="AlphaFoldDB" id="A0A3S3US79"/>
<keyword evidence="3" id="KW-1003">Cell membrane</keyword>
<evidence type="ECO:0000256" key="11">
    <source>
        <dbReference type="ARBA" id="ARBA00038408"/>
    </source>
</evidence>
<keyword evidence="4" id="KW-0997">Cell inner membrane</keyword>
<feature type="transmembrane region" description="Helical" evidence="15">
    <location>
        <begin position="12"/>
        <end position="32"/>
    </location>
</feature>
<evidence type="ECO:0000256" key="12">
    <source>
        <dbReference type="ARBA" id="ARBA00040743"/>
    </source>
</evidence>
<evidence type="ECO:0000256" key="1">
    <source>
        <dbReference type="ARBA" id="ARBA00004382"/>
    </source>
</evidence>
<dbReference type="GO" id="GO:0005886">
    <property type="term" value="C:plasma membrane"/>
    <property type="evidence" value="ECO:0007669"/>
    <property type="project" value="UniProtKB-SubCell"/>
</dbReference>
<evidence type="ECO:0000256" key="13">
    <source>
        <dbReference type="ARBA" id="ARBA00042775"/>
    </source>
</evidence>
<gene>
    <name evidence="17" type="ORF">EOI86_08915</name>
</gene>
<evidence type="ECO:0000256" key="10">
    <source>
        <dbReference type="ARBA" id="ARBA00031484"/>
    </source>
</evidence>
<evidence type="ECO:0000256" key="14">
    <source>
        <dbReference type="PROSITE-ProRule" id="PRU00278"/>
    </source>
</evidence>
<dbReference type="OrthoDB" id="9768393at2"/>
<dbReference type="Gene3D" id="1.10.4030.10">
    <property type="entry name" value="Porin chaperone SurA, peptide-binding domain"/>
    <property type="match status" value="1"/>
</dbReference>
<dbReference type="SUPFAM" id="SSF109998">
    <property type="entry name" value="Triger factor/SurA peptide-binding domain-like"/>
    <property type="match status" value="1"/>
</dbReference>
<dbReference type="Gene3D" id="3.10.50.40">
    <property type="match status" value="1"/>
</dbReference>
<dbReference type="InterPro" id="IPR000297">
    <property type="entry name" value="PPIase_PpiC"/>
</dbReference>
<protein>
    <recommendedName>
        <fullName evidence="2">Parvulin-like PPIase</fullName>
    </recommendedName>
    <alternativeName>
        <fullName evidence="9">Peptidyl-prolyl cis-trans isomerase plp</fullName>
    </alternativeName>
    <alternativeName>
        <fullName evidence="12">Periplasmic chaperone PpiD</fullName>
    </alternativeName>
    <alternativeName>
        <fullName evidence="13">Periplasmic folding chaperone</fullName>
    </alternativeName>
    <alternativeName>
        <fullName evidence="10">Rotamase plp</fullName>
    </alternativeName>
</protein>
<keyword evidence="8" id="KW-0143">Chaperone</keyword>
<evidence type="ECO:0000256" key="9">
    <source>
        <dbReference type="ARBA" id="ARBA00030642"/>
    </source>
</evidence>
<proteinExistence type="inferred from homology"/>
<dbReference type="Proteomes" id="UP000287447">
    <property type="component" value="Unassembled WGS sequence"/>
</dbReference>
<dbReference type="InterPro" id="IPR046357">
    <property type="entry name" value="PPIase_dom_sf"/>
</dbReference>
<evidence type="ECO:0000313" key="18">
    <source>
        <dbReference type="Proteomes" id="UP000287447"/>
    </source>
</evidence>
<dbReference type="InterPro" id="IPR027304">
    <property type="entry name" value="Trigger_fact/SurA_dom_sf"/>
</dbReference>
<evidence type="ECO:0000256" key="6">
    <source>
        <dbReference type="ARBA" id="ARBA00022989"/>
    </source>
</evidence>
<name>A0A3S3US79_9PROT</name>
<keyword evidence="5 15" id="KW-0812">Transmembrane</keyword>
<keyword evidence="14" id="KW-0697">Rotamase</keyword>
<evidence type="ECO:0000256" key="3">
    <source>
        <dbReference type="ARBA" id="ARBA00022475"/>
    </source>
</evidence>
<dbReference type="SUPFAM" id="SSF54534">
    <property type="entry name" value="FKBP-like"/>
    <property type="match status" value="1"/>
</dbReference>
<dbReference type="PANTHER" id="PTHR47529:SF1">
    <property type="entry name" value="PERIPLASMIC CHAPERONE PPID"/>
    <property type="match status" value="1"/>
</dbReference>
<evidence type="ECO:0000256" key="15">
    <source>
        <dbReference type="SAM" id="Phobius"/>
    </source>
</evidence>
<dbReference type="PANTHER" id="PTHR47529">
    <property type="entry name" value="PEPTIDYL-PROLYL CIS-TRANS ISOMERASE D"/>
    <property type="match status" value="1"/>
</dbReference>
<evidence type="ECO:0000256" key="4">
    <source>
        <dbReference type="ARBA" id="ARBA00022519"/>
    </source>
</evidence>
<feature type="domain" description="PpiC" evidence="16">
    <location>
        <begin position="266"/>
        <end position="354"/>
    </location>
</feature>
<dbReference type="RefSeq" id="WP_127764714.1">
    <property type="nucleotide sequence ID" value="NZ_SADE01000001.1"/>
</dbReference>
<keyword evidence="7 15" id="KW-0472">Membrane</keyword>
<comment type="caution">
    <text evidence="17">The sequence shown here is derived from an EMBL/GenBank/DDBJ whole genome shotgun (WGS) entry which is preliminary data.</text>
</comment>
<comment type="similarity">
    <text evidence="11">Belongs to the PpiD chaperone family.</text>
</comment>
<accession>A0A3S3US79</accession>
<dbReference type="Pfam" id="PF13624">
    <property type="entry name" value="SurA_N_3"/>
    <property type="match status" value="1"/>
</dbReference>
<dbReference type="EMBL" id="SADE01000001">
    <property type="protein sequence ID" value="RVU39343.1"/>
    <property type="molecule type" value="Genomic_DNA"/>
</dbReference>
<dbReference type="GO" id="GO:0003755">
    <property type="term" value="F:peptidyl-prolyl cis-trans isomerase activity"/>
    <property type="evidence" value="ECO:0007669"/>
    <property type="project" value="UniProtKB-KW"/>
</dbReference>
<dbReference type="PROSITE" id="PS50198">
    <property type="entry name" value="PPIC_PPIASE_2"/>
    <property type="match status" value="1"/>
</dbReference>
<evidence type="ECO:0000256" key="7">
    <source>
        <dbReference type="ARBA" id="ARBA00023136"/>
    </source>
</evidence>
<evidence type="ECO:0000256" key="5">
    <source>
        <dbReference type="ARBA" id="ARBA00022692"/>
    </source>
</evidence>
<reference evidence="18" key="1">
    <citation type="submission" date="2019-01" db="EMBL/GenBank/DDBJ databases">
        <title>Gri0909 isolated from a small marine red alga.</title>
        <authorList>
            <person name="Kim J."/>
            <person name="Jeong S.E."/>
            <person name="Jeon C.O."/>
        </authorList>
    </citation>
    <scope>NUCLEOTIDE SEQUENCE [LARGE SCALE GENOMIC DNA]</scope>
    <source>
        <strain evidence="18">Gri0909</strain>
    </source>
</reference>
<dbReference type="Pfam" id="PF13145">
    <property type="entry name" value="Rotamase_2"/>
    <property type="match status" value="1"/>
</dbReference>